<keyword evidence="1" id="KW-0732">Signal</keyword>
<evidence type="ECO:0000313" key="3">
    <source>
        <dbReference type="EMBL" id="CAG4883718.1"/>
    </source>
</evidence>
<name>A0A916N0A4_9PROT</name>
<dbReference type="Pfam" id="PF17680">
    <property type="entry name" value="FlgO"/>
    <property type="match status" value="1"/>
</dbReference>
<dbReference type="PROSITE" id="PS51257">
    <property type="entry name" value="PROKAR_LIPOPROTEIN"/>
    <property type="match status" value="1"/>
</dbReference>
<feature type="domain" description="FlgO" evidence="2">
    <location>
        <begin position="35"/>
        <end position="165"/>
    </location>
</feature>
<dbReference type="RefSeq" id="WP_220635652.1">
    <property type="nucleotide sequence ID" value="NZ_CAJQUM010000001.1"/>
</dbReference>
<organism evidence="3 4">
    <name type="scientific">Georgfuchsia toluolica</name>
    <dbReference type="NCBI Taxonomy" id="424218"/>
    <lineage>
        <taxon>Bacteria</taxon>
        <taxon>Pseudomonadati</taxon>
        <taxon>Pseudomonadota</taxon>
        <taxon>Betaproteobacteria</taxon>
        <taxon>Nitrosomonadales</taxon>
        <taxon>Sterolibacteriaceae</taxon>
        <taxon>Georgfuchsia</taxon>
    </lineage>
</organism>
<feature type="chain" id="PRO_5037732206" description="FlgO domain-containing protein" evidence="1">
    <location>
        <begin position="18"/>
        <end position="176"/>
    </location>
</feature>
<accession>A0A916N0A4</accession>
<protein>
    <recommendedName>
        <fullName evidence="2">FlgO domain-containing protein</fullName>
    </recommendedName>
</protein>
<evidence type="ECO:0000256" key="1">
    <source>
        <dbReference type="SAM" id="SignalP"/>
    </source>
</evidence>
<dbReference type="EMBL" id="CAJQUM010000001">
    <property type="protein sequence ID" value="CAG4883718.1"/>
    <property type="molecule type" value="Genomic_DNA"/>
</dbReference>
<dbReference type="InterPro" id="IPR041215">
    <property type="entry name" value="FlgO_dom"/>
</dbReference>
<dbReference type="PIRSF" id="PIRSF028688">
    <property type="entry name" value="UCP_imp_028688"/>
    <property type="match status" value="1"/>
</dbReference>
<sequence>MKKIALLLCTVVLTACATGPSYQGAQTSDFTSANYAAVDKLVAATAVPVDKKVPMLIATVVNIDSLNQSSRFGRLISEQIATRLTQQGYNVVEMKLRSDVYIREGTGELMLSRNVRDLSKSYNAQVVVVGSYAVAADYVYLTLKTVTVTDNRVIGAVNYLLPLSQNNQALLAEQRD</sequence>
<reference evidence="3" key="1">
    <citation type="submission" date="2021-04" db="EMBL/GenBank/DDBJ databases">
        <authorList>
            <person name="Hornung B."/>
        </authorList>
    </citation>
    <scope>NUCLEOTIDE SEQUENCE</scope>
    <source>
        <strain evidence="3">G5G6</strain>
    </source>
</reference>
<proteinExistence type="predicted"/>
<gene>
    <name evidence="3" type="ORF">GTOL_11601</name>
</gene>
<comment type="caution">
    <text evidence="3">The sequence shown here is derived from an EMBL/GenBank/DDBJ whole genome shotgun (WGS) entry which is preliminary data.</text>
</comment>
<dbReference type="AlphaFoldDB" id="A0A916N0A4"/>
<feature type="signal peptide" evidence="1">
    <location>
        <begin position="1"/>
        <end position="17"/>
    </location>
</feature>
<keyword evidence="4" id="KW-1185">Reference proteome</keyword>
<dbReference type="InterPro" id="IPR014549">
    <property type="entry name" value="FlgO"/>
</dbReference>
<evidence type="ECO:0000313" key="4">
    <source>
        <dbReference type="Proteomes" id="UP000742786"/>
    </source>
</evidence>
<evidence type="ECO:0000259" key="2">
    <source>
        <dbReference type="Pfam" id="PF17680"/>
    </source>
</evidence>
<dbReference type="Proteomes" id="UP000742786">
    <property type="component" value="Unassembled WGS sequence"/>
</dbReference>